<comment type="caution">
    <text evidence="1">The sequence shown here is derived from an EMBL/GenBank/DDBJ whole genome shotgun (WGS) entry which is preliminary data.</text>
</comment>
<sequence>MPPPAGAKSAKLQIKRSYQQFLPLVKQAYAQNLQEVAVAKKDLEVLHTAALRETGSSESPWLDVLWQRLSASPGDESEVPGSPSEPRIWQYLLCLVFPSRGGLQCIHPATLDVASQLRRAKPLPSLQVMPLINFTYGARNIFPKRVCTAGADSTAE</sequence>
<dbReference type="EMBL" id="CAJNNV010021892">
    <property type="protein sequence ID" value="CAE8607597.1"/>
    <property type="molecule type" value="Genomic_DNA"/>
</dbReference>
<accession>A0A813F7P6</accession>
<dbReference type="AlphaFoldDB" id="A0A813F7P6"/>
<evidence type="ECO:0000313" key="2">
    <source>
        <dbReference type="Proteomes" id="UP000654075"/>
    </source>
</evidence>
<dbReference type="Proteomes" id="UP000654075">
    <property type="component" value="Unassembled WGS sequence"/>
</dbReference>
<protein>
    <submittedName>
        <fullName evidence="1">Uncharacterized protein</fullName>
    </submittedName>
</protein>
<reference evidence="1" key="1">
    <citation type="submission" date="2021-02" db="EMBL/GenBank/DDBJ databases">
        <authorList>
            <person name="Dougan E. K."/>
            <person name="Rhodes N."/>
            <person name="Thang M."/>
            <person name="Chan C."/>
        </authorList>
    </citation>
    <scope>NUCLEOTIDE SEQUENCE</scope>
</reference>
<evidence type="ECO:0000313" key="1">
    <source>
        <dbReference type="EMBL" id="CAE8607597.1"/>
    </source>
</evidence>
<proteinExistence type="predicted"/>
<keyword evidence="2" id="KW-1185">Reference proteome</keyword>
<name>A0A813F7P6_POLGL</name>
<gene>
    <name evidence="1" type="ORF">PGLA1383_LOCUS25515</name>
</gene>
<organism evidence="1 2">
    <name type="scientific">Polarella glacialis</name>
    <name type="common">Dinoflagellate</name>
    <dbReference type="NCBI Taxonomy" id="89957"/>
    <lineage>
        <taxon>Eukaryota</taxon>
        <taxon>Sar</taxon>
        <taxon>Alveolata</taxon>
        <taxon>Dinophyceae</taxon>
        <taxon>Suessiales</taxon>
        <taxon>Suessiaceae</taxon>
        <taxon>Polarella</taxon>
    </lineage>
</organism>